<gene>
    <name evidence="1" type="primary">n467L</name>
    <name evidence="1" type="ORF">FR483_n467L</name>
</gene>
<sequence length="89" mass="10092">MAHRAPSDVRWQDTRIQNVLLRVVCDTVWVPGKIQTPYGAHLRSVRLPSLLQVGFPRLPVDYYHFGIVGVHEGSLGIKGLYRLFPLSLI</sequence>
<evidence type="ECO:0000313" key="1">
    <source>
        <dbReference type="EMBL" id="ABT15752.1"/>
    </source>
</evidence>
<organism evidence="1 2">
    <name type="scientific">Paramecium bursaria Chlorella virus FR483</name>
    <name type="common">PBCV-FR483</name>
    <dbReference type="NCBI Taxonomy" id="399781"/>
    <lineage>
        <taxon>Viruses</taxon>
        <taxon>Varidnaviria</taxon>
        <taxon>Bamfordvirae</taxon>
        <taxon>Nucleocytoviricota</taxon>
        <taxon>Megaviricetes</taxon>
        <taxon>Algavirales</taxon>
        <taxon>Phycodnaviridae</taxon>
        <taxon>Chlorovirus</taxon>
        <taxon>Chlorovirus conductrix</taxon>
        <taxon>Paramecium bursaria Chlorella virus A1</taxon>
    </lineage>
</organism>
<protein>
    <submittedName>
        <fullName evidence="1">Uncharacterized protein n467L</fullName>
    </submittedName>
</protein>
<accession>A7J7H1</accession>
<dbReference type="GeneID" id="5469942"/>
<evidence type="ECO:0000313" key="2">
    <source>
        <dbReference type="Proteomes" id="UP000204095"/>
    </source>
</evidence>
<organismHost>
    <name type="scientific">Paramecium bursaria</name>
    <dbReference type="NCBI Taxonomy" id="74790"/>
</organismHost>
<dbReference type="KEGG" id="vg:5469942"/>
<reference evidence="1 2" key="1">
    <citation type="journal article" date="2007" name="Virology">
        <title>Sequence and annotation of the 314-kb MT325 and the 321-kb FR483 viruses that infect Chlorella Pbi.</title>
        <authorList>
            <person name="Fitzgerald L.A."/>
            <person name="Graves M.V."/>
            <person name="Li X."/>
            <person name="Feldblyum T."/>
            <person name="Hartigan J."/>
            <person name="Van Etten J.L."/>
        </authorList>
    </citation>
    <scope>NUCLEOTIDE SEQUENCE [LARGE SCALE GENOMIC DNA]</scope>
    <source>
        <strain evidence="1 2">FR483</strain>
    </source>
</reference>
<dbReference type="EMBL" id="DQ890022">
    <property type="protein sequence ID" value="ABT15752.1"/>
    <property type="molecule type" value="Genomic_DNA"/>
</dbReference>
<dbReference type="RefSeq" id="YP_001426099.1">
    <property type="nucleotide sequence ID" value="NC_008603.1"/>
</dbReference>
<name>A7J7H1_PBCVF</name>
<proteinExistence type="predicted"/>
<dbReference type="Proteomes" id="UP000204095">
    <property type="component" value="Segment"/>
</dbReference>